<dbReference type="Pfam" id="PF18127">
    <property type="entry name" value="NAMPT_N"/>
    <property type="match status" value="1"/>
</dbReference>
<feature type="domain" description="Nicotinate/nicotinamide phosphoribosyltransferase" evidence="10">
    <location>
        <begin position="191"/>
        <end position="425"/>
    </location>
</feature>
<keyword evidence="3" id="KW-0328">Glycosyltransferase</keyword>
<evidence type="ECO:0000256" key="3">
    <source>
        <dbReference type="ARBA" id="ARBA00022676"/>
    </source>
</evidence>
<keyword evidence="2" id="KW-0662">Pyridine nucleotide biosynthesis</keyword>
<comment type="pathway">
    <text evidence="5">Cofactor biosynthesis; NAD(+) biosynthesis; nicotinamide D-ribonucleotide from 5-phospho-alpha-D-ribose 1-diphosphate and nicotinamide: step 1/1.</text>
</comment>
<comment type="catalytic activity">
    <reaction evidence="8">
        <text>beta-nicotinamide D-ribonucleotide + diphosphate = 5-phospho-alpha-D-ribose 1-diphosphate + nicotinamide + H(+)</text>
        <dbReference type="Rhea" id="RHEA:16149"/>
        <dbReference type="ChEBI" id="CHEBI:14649"/>
        <dbReference type="ChEBI" id="CHEBI:15378"/>
        <dbReference type="ChEBI" id="CHEBI:17154"/>
        <dbReference type="ChEBI" id="CHEBI:33019"/>
        <dbReference type="ChEBI" id="CHEBI:58017"/>
        <dbReference type="EC" id="2.4.2.12"/>
    </reaction>
    <physiologicalReaction direction="right-to-left" evidence="8">
        <dbReference type="Rhea" id="RHEA:16151"/>
    </physiologicalReaction>
</comment>
<dbReference type="EC" id="2.4.2.12" evidence="6"/>
<evidence type="ECO:0000259" key="10">
    <source>
        <dbReference type="Pfam" id="PF04095"/>
    </source>
</evidence>
<sequence>MEGLFDGIPISILTDSYKAGHNRMYPSCTKMVAYGEFRKGFKGKHGHDTDDTRLVVYGIRYIVETFISKKWTMEDIETASLFFSTHNAPMFTEYPFPKELFEKFVRENDGYFPVKLEALPEGSVVHVHIPVYQITAEDEYAPLCTFLETLLTQIWYPSTVATLSRRCKDIIEEAFEKTVDGGKLSPLLGSRLHDFGFRGCTCVEQSVLGGVAHLLNFDGTDTLSAAYYAQFKLNGGTPVGQSIPATEHSVMTSWRTEQAAIENMIENFGEGLFACVMDSYDYSAALRDVLPAIREKKVGKGGFMVLRPDSGDPVEAVLEGLRAADKVFGSEVNSKGYKVINGAGVIQGDGINIDTLRDICTAVEEAGYSLQCVAFGMGGGLLQSVNRDTMSFATKLSHIRFTDGTSRDIMKAPKTDLSKFSLPGILAVKREEGVPMVYCTPDAGAGEPLVAPEENLLQVVYDKRPLAVPPWESFSEVRSRLANEWAALPPCVDVLTPQIKGVIRGIREVQARWGGSAGNMTPPRKQSRTQAISSRLST</sequence>
<dbReference type="Pfam" id="PF04095">
    <property type="entry name" value="NAPRTase"/>
    <property type="match status" value="1"/>
</dbReference>
<evidence type="ECO:0000256" key="2">
    <source>
        <dbReference type="ARBA" id="ARBA00022642"/>
    </source>
</evidence>
<dbReference type="InterPro" id="IPR013785">
    <property type="entry name" value="Aldolase_TIM"/>
</dbReference>
<comment type="similarity">
    <text evidence="1">Belongs to the NAPRTase family.</text>
</comment>
<evidence type="ECO:0000256" key="6">
    <source>
        <dbReference type="ARBA" id="ARBA00035024"/>
    </source>
</evidence>
<dbReference type="Proteomes" id="UP001190700">
    <property type="component" value="Unassembled WGS sequence"/>
</dbReference>
<name>A0AAE0F100_9CHLO</name>
<dbReference type="EMBL" id="LGRX02028434">
    <property type="protein sequence ID" value="KAK3248076.1"/>
    <property type="molecule type" value="Genomic_DNA"/>
</dbReference>
<evidence type="ECO:0000313" key="13">
    <source>
        <dbReference type="Proteomes" id="UP001190700"/>
    </source>
</evidence>
<evidence type="ECO:0000259" key="11">
    <source>
        <dbReference type="Pfam" id="PF18127"/>
    </source>
</evidence>
<accession>A0AAE0F100</accession>
<feature type="compositionally biased region" description="Polar residues" evidence="9">
    <location>
        <begin position="528"/>
        <end position="538"/>
    </location>
</feature>
<evidence type="ECO:0000256" key="1">
    <source>
        <dbReference type="ARBA" id="ARBA00010897"/>
    </source>
</evidence>
<dbReference type="PANTHER" id="PTHR43816:SF1">
    <property type="entry name" value="NICOTINAMIDE PHOSPHORIBOSYLTRANSFERASE"/>
    <property type="match status" value="1"/>
</dbReference>
<gene>
    <name evidence="12" type="ORF">CYMTET_42446</name>
</gene>
<keyword evidence="4" id="KW-0808">Transferase</keyword>
<dbReference type="NCBIfam" id="NF006629">
    <property type="entry name" value="PRK09198.1"/>
    <property type="match status" value="1"/>
</dbReference>
<feature type="domain" description="Nicotinamide phosphoribosyltransferase N-terminal" evidence="11">
    <location>
        <begin position="10"/>
        <end position="115"/>
    </location>
</feature>
<feature type="region of interest" description="Disordered" evidence="9">
    <location>
        <begin position="514"/>
        <end position="538"/>
    </location>
</feature>
<evidence type="ECO:0000256" key="9">
    <source>
        <dbReference type="SAM" id="MobiDB-lite"/>
    </source>
</evidence>
<dbReference type="InterPro" id="IPR036068">
    <property type="entry name" value="Nicotinate_pribotase-like_C"/>
</dbReference>
<dbReference type="Gene3D" id="3.20.20.70">
    <property type="entry name" value="Aldolase class I"/>
    <property type="match status" value="1"/>
</dbReference>
<dbReference type="GO" id="GO:0009435">
    <property type="term" value="P:NAD+ biosynthetic process"/>
    <property type="evidence" value="ECO:0007669"/>
    <property type="project" value="InterPro"/>
</dbReference>
<protein>
    <recommendedName>
        <fullName evidence="7">Nicotinamide phosphoribosyltransferase</fullName>
        <ecNumber evidence="6">2.4.2.12</ecNumber>
    </recommendedName>
</protein>
<evidence type="ECO:0000256" key="8">
    <source>
        <dbReference type="ARBA" id="ARBA00047835"/>
    </source>
</evidence>
<dbReference type="AlphaFoldDB" id="A0AAE0F100"/>
<keyword evidence="13" id="KW-1185">Reference proteome</keyword>
<organism evidence="12 13">
    <name type="scientific">Cymbomonas tetramitiformis</name>
    <dbReference type="NCBI Taxonomy" id="36881"/>
    <lineage>
        <taxon>Eukaryota</taxon>
        <taxon>Viridiplantae</taxon>
        <taxon>Chlorophyta</taxon>
        <taxon>Pyramimonadophyceae</taxon>
        <taxon>Pyramimonadales</taxon>
        <taxon>Pyramimonadaceae</taxon>
        <taxon>Cymbomonas</taxon>
    </lineage>
</organism>
<dbReference type="InterPro" id="IPR016471">
    <property type="entry name" value="Nicotinamide_PRibTrfase"/>
</dbReference>
<proteinExistence type="inferred from homology"/>
<dbReference type="SUPFAM" id="SSF51690">
    <property type="entry name" value="Nicotinate/Quinolinate PRTase C-terminal domain-like"/>
    <property type="match status" value="1"/>
</dbReference>
<dbReference type="GO" id="GO:0047280">
    <property type="term" value="F:nicotinamide phosphoribosyltransferase activity"/>
    <property type="evidence" value="ECO:0007669"/>
    <property type="project" value="UniProtKB-EC"/>
</dbReference>
<dbReference type="InterPro" id="IPR041529">
    <property type="entry name" value="DUF5598"/>
</dbReference>
<comment type="caution">
    <text evidence="12">The sequence shown here is derived from an EMBL/GenBank/DDBJ whole genome shotgun (WGS) entry which is preliminary data.</text>
</comment>
<evidence type="ECO:0000256" key="4">
    <source>
        <dbReference type="ARBA" id="ARBA00022679"/>
    </source>
</evidence>
<reference evidence="12 13" key="1">
    <citation type="journal article" date="2015" name="Genome Biol. Evol.">
        <title>Comparative Genomics of a Bacterivorous Green Alga Reveals Evolutionary Causalities and Consequences of Phago-Mixotrophic Mode of Nutrition.</title>
        <authorList>
            <person name="Burns J.A."/>
            <person name="Paasch A."/>
            <person name="Narechania A."/>
            <person name="Kim E."/>
        </authorList>
    </citation>
    <scope>NUCLEOTIDE SEQUENCE [LARGE SCALE GENOMIC DNA]</scope>
    <source>
        <strain evidence="12 13">PLY_AMNH</strain>
    </source>
</reference>
<evidence type="ECO:0000313" key="12">
    <source>
        <dbReference type="EMBL" id="KAK3248076.1"/>
    </source>
</evidence>
<dbReference type="InterPro" id="IPR041525">
    <property type="entry name" value="N/Namide_PRibTrfase"/>
</dbReference>
<evidence type="ECO:0000256" key="5">
    <source>
        <dbReference type="ARBA" id="ARBA00035007"/>
    </source>
</evidence>
<evidence type="ECO:0000256" key="7">
    <source>
        <dbReference type="ARBA" id="ARBA00035036"/>
    </source>
</evidence>
<dbReference type="PANTHER" id="PTHR43816">
    <property type="entry name" value="NICOTINAMIDE PHOSPHORIBOSYLTRANSFERASE"/>
    <property type="match status" value="1"/>
</dbReference>